<dbReference type="SUPFAM" id="SSF52833">
    <property type="entry name" value="Thioredoxin-like"/>
    <property type="match status" value="1"/>
</dbReference>
<dbReference type="RefSeq" id="WP_328595775.1">
    <property type="nucleotide sequence ID" value="NZ_WHUG01000003.1"/>
</dbReference>
<proteinExistence type="predicted"/>
<sequence length="145" mass="15700">MADAQHSPLLPPLRDLRAELAALAASSAVLVLLVSRKDCPYCLEVRRNYLAPLLREGDPRLVLRELESDTVEQLIDAAGQQQPIAEVLRQLHVSFFPTVLFLGSAGRTLAAPLPGLDQAGFYGAYLEGRLQQAQAAALASPKETK</sequence>
<dbReference type="EMBL" id="WHUG01000003">
    <property type="protein sequence ID" value="MQA38526.1"/>
    <property type="molecule type" value="Genomic_DNA"/>
</dbReference>
<protein>
    <recommendedName>
        <fullName evidence="3">Thioredoxin-like fold domain-containing protein</fullName>
    </recommendedName>
</protein>
<evidence type="ECO:0000313" key="2">
    <source>
        <dbReference type="Proteomes" id="UP000440498"/>
    </source>
</evidence>
<reference evidence="1 2" key="1">
    <citation type="submission" date="2019-10" db="EMBL/GenBank/DDBJ databases">
        <title>Two novel species isolated from a subtropical stream in China.</title>
        <authorList>
            <person name="Lu H."/>
        </authorList>
    </citation>
    <scope>NUCLEOTIDE SEQUENCE [LARGE SCALE GENOMIC DNA]</scope>
    <source>
        <strain evidence="1 2">FT29W</strain>
    </source>
</reference>
<accession>A0A6A7N0L7</accession>
<dbReference type="AlphaFoldDB" id="A0A6A7N0L7"/>
<dbReference type="Proteomes" id="UP000440498">
    <property type="component" value="Unassembled WGS sequence"/>
</dbReference>
<gene>
    <name evidence="1" type="ORF">GEV02_10225</name>
</gene>
<comment type="caution">
    <text evidence="1">The sequence shown here is derived from an EMBL/GenBank/DDBJ whole genome shotgun (WGS) entry which is preliminary data.</text>
</comment>
<name>A0A6A7N0L7_9BURK</name>
<evidence type="ECO:0008006" key="3">
    <source>
        <dbReference type="Google" id="ProtNLM"/>
    </source>
</evidence>
<keyword evidence="2" id="KW-1185">Reference proteome</keyword>
<organism evidence="1 2">
    <name type="scientific">Rugamonas aquatica</name>
    <dbReference type="NCBI Taxonomy" id="2743357"/>
    <lineage>
        <taxon>Bacteria</taxon>
        <taxon>Pseudomonadati</taxon>
        <taxon>Pseudomonadota</taxon>
        <taxon>Betaproteobacteria</taxon>
        <taxon>Burkholderiales</taxon>
        <taxon>Oxalobacteraceae</taxon>
        <taxon>Telluria group</taxon>
        <taxon>Rugamonas</taxon>
    </lineage>
</organism>
<dbReference type="InterPro" id="IPR036249">
    <property type="entry name" value="Thioredoxin-like_sf"/>
</dbReference>
<evidence type="ECO:0000313" key="1">
    <source>
        <dbReference type="EMBL" id="MQA38526.1"/>
    </source>
</evidence>